<evidence type="ECO:0000313" key="2">
    <source>
        <dbReference type="Proteomes" id="UP000285844"/>
    </source>
</evidence>
<comment type="caution">
    <text evidence="1">The sequence shown here is derived from an EMBL/GenBank/DDBJ whole genome shotgun (WGS) entry which is preliminary data.</text>
</comment>
<name>A0A413YTJ1_9FIRM</name>
<proteinExistence type="predicted"/>
<dbReference type="Proteomes" id="UP000285844">
    <property type="component" value="Unassembled WGS sequence"/>
</dbReference>
<gene>
    <name evidence="1" type="ORF">DW858_09675</name>
</gene>
<evidence type="ECO:0000313" key="1">
    <source>
        <dbReference type="EMBL" id="RHC12385.1"/>
    </source>
</evidence>
<accession>A0A413YTJ1</accession>
<dbReference type="AlphaFoldDB" id="A0A413YTJ1"/>
<organism evidence="1 2">
    <name type="scientific">Lachnospira eligens</name>
    <dbReference type="NCBI Taxonomy" id="39485"/>
    <lineage>
        <taxon>Bacteria</taxon>
        <taxon>Bacillati</taxon>
        <taxon>Bacillota</taxon>
        <taxon>Clostridia</taxon>
        <taxon>Lachnospirales</taxon>
        <taxon>Lachnospiraceae</taxon>
        <taxon>Lachnospira</taxon>
    </lineage>
</organism>
<protein>
    <submittedName>
        <fullName evidence="1">Peptidase S51</fullName>
    </submittedName>
</protein>
<reference evidence="1 2" key="1">
    <citation type="submission" date="2018-08" db="EMBL/GenBank/DDBJ databases">
        <title>A genome reference for cultivated species of the human gut microbiota.</title>
        <authorList>
            <person name="Zou Y."/>
            <person name="Xue W."/>
            <person name="Luo G."/>
        </authorList>
    </citation>
    <scope>NUCLEOTIDE SEQUENCE [LARGE SCALE GENOMIC DNA]</scope>
    <source>
        <strain evidence="1 2">AM37-3BH</strain>
    </source>
</reference>
<dbReference type="EMBL" id="QSHM01000011">
    <property type="protein sequence ID" value="RHC12385.1"/>
    <property type="molecule type" value="Genomic_DNA"/>
</dbReference>
<sequence length="25" mass="2757">LNLCPINNRQGIVIDGEDSKVICKD</sequence>
<feature type="non-terminal residue" evidence="1">
    <location>
        <position position="1"/>
    </location>
</feature>